<dbReference type="RefSeq" id="WP_242935347.1">
    <property type="nucleotide sequence ID" value="NZ_AP025028.1"/>
</dbReference>
<dbReference type="SMART" id="SM01049">
    <property type="entry name" value="Cache_2"/>
    <property type="match status" value="1"/>
</dbReference>
<evidence type="ECO:0008006" key="14">
    <source>
        <dbReference type="Google" id="ProtNLM"/>
    </source>
</evidence>
<sequence length="593" mass="65498">MSNLVSKSSESAFKKIKSLSIRLQMMLFIFIILNLVLIPIFYIVYDSAKTQILNIGEEMFTNIVKDSVGLIDLLNEDVKAGKISLTDAQDRAKNYILGPKGPDGVRDLSKGKMSAKLDMRVWASQPDGMFTMNPFNIEGVNLWDYQVGGKYTVRDTWSNKEKTGRIVREMWQEGQEPIYYWIAYQIYYEPWNWIVGSGGREEIIYEERLKILQIKFLVAASVALVFSLVLSYFFAGIISRKINAIKSVVERASEGDLTQNADLKFMDEFGILASDFNTMTRSLREMIKKVSFSSEQVSDSAKNLYTSAEHSSSVATSISQSVQMVSNNAENQLNAFSENKNAMDENAQAIAKIAEATSVVSSLANNVLERVQEGREVVGQTIKQMQVVNSSVSGISSSIHTLGENSKEIGQIVDTINQIASQTNLLALNAAIEAARAGDNGKGFAVVADEVRKLAERSENATKQITVLIGEIQKNTLSSVNMMEKGNKEVDVGVQMVNNVGETFQLILSSIEKVTDEVQNVSATTEEISASTEELNASTEQLAHMTSSISENTQGIAGFSQKQMESSDEVITAANRLSKLAQELNQEIGKFRI</sequence>
<evidence type="ECO:0000313" key="13">
    <source>
        <dbReference type="Proteomes" id="UP000245263"/>
    </source>
</evidence>
<dbReference type="PANTHER" id="PTHR32089">
    <property type="entry name" value="METHYL-ACCEPTING CHEMOTAXIS PROTEIN MCPB"/>
    <property type="match status" value="1"/>
</dbReference>
<feature type="transmembrane region" description="Helical" evidence="9">
    <location>
        <begin position="216"/>
        <end position="238"/>
    </location>
</feature>
<dbReference type="PROSITE" id="PS50111">
    <property type="entry name" value="CHEMOTAXIS_TRANSDUC_2"/>
    <property type="match status" value="1"/>
</dbReference>
<keyword evidence="6 8" id="KW-0807">Transducer</keyword>
<dbReference type="Gene3D" id="3.30.450.20">
    <property type="entry name" value="PAS domain"/>
    <property type="match status" value="1"/>
</dbReference>
<dbReference type="PROSITE" id="PS50885">
    <property type="entry name" value="HAMP"/>
    <property type="match status" value="1"/>
</dbReference>
<dbReference type="InterPro" id="IPR004090">
    <property type="entry name" value="Chemotax_Me-accpt_rcpt"/>
</dbReference>
<evidence type="ECO:0000313" key="12">
    <source>
        <dbReference type="EMBL" id="BDA77885.1"/>
    </source>
</evidence>
<evidence type="ECO:0000256" key="7">
    <source>
        <dbReference type="ARBA" id="ARBA00029447"/>
    </source>
</evidence>
<dbReference type="SMART" id="SM00283">
    <property type="entry name" value="MA"/>
    <property type="match status" value="1"/>
</dbReference>
<evidence type="ECO:0000256" key="5">
    <source>
        <dbReference type="ARBA" id="ARBA00023136"/>
    </source>
</evidence>
<evidence type="ECO:0000256" key="1">
    <source>
        <dbReference type="ARBA" id="ARBA00004651"/>
    </source>
</evidence>
<feature type="domain" description="Methyl-accepting transducer" evidence="10">
    <location>
        <begin position="307"/>
        <end position="543"/>
    </location>
</feature>
<evidence type="ECO:0000256" key="2">
    <source>
        <dbReference type="ARBA" id="ARBA00022475"/>
    </source>
</evidence>
<dbReference type="PRINTS" id="PR00260">
    <property type="entry name" value="CHEMTRNSDUCR"/>
</dbReference>
<keyword evidence="5 9" id="KW-0472">Membrane</keyword>
<evidence type="ECO:0000256" key="3">
    <source>
        <dbReference type="ARBA" id="ARBA00022692"/>
    </source>
</evidence>
<reference evidence="12 13" key="1">
    <citation type="submission" date="2021-08" db="EMBL/GenBank/DDBJ databases">
        <title>Complete genome sequence of Leptospira kobayashii strain E30.</title>
        <authorList>
            <person name="Nakao R."/>
            <person name="Nakamura S."/>
            <person name="Masuzawa T."/>
            <person name="Koizumi N."/>
        </authorList>
    </citation>
    <scope>NUCLEOTIDE SEQUENCE [LARGE SCALE GENOMIC DNA]</scope>
    <source>
        <strain evidence="12 13">E30</strain>
    </source>
</reference>
<dbReference type="CDD" id="cd06225">
    <property type="entry name" value="HAMP"/>
    <property type="match status" value="1"/>
</dbReference>
<dbReference type="InterPro" id="IPR004089">
    <property type="entry name" value="MCPsignal_dom"/>
</dbReference>
<keyword evidence="13" id="KW-1185">Reference proteome</keyword>
<comment type="similarity">
    <text evidence="7">Belongs to the methyl-accepting chemotaxis (MCP) protein family.</text>
</comment>
<dbReference type="Pfam" id="PF00015">
    <property type="entry name" value="MCPsignal"/>
    <property type="match status" value="1"/>
</dbReference>
<name>A0ABM7UGX4_9LEPT</name>
<evidence type="ECO:0000256" key="6">
    <source>
        <dbReference type="ARBA" id="ARBA00023224"/>
    </source>
</evidence>
<organism evidence="12 13">
    <name type="scientific">Leptospira kobayashii</name>
    <dbReference type="NCBI Taxonomy" id="1917830"/>
    <lineage>
        <taxon>Bacteria</taxon>
        <taxon>Pseudomonadati</taxon>
        <taxon>Spirochaetota</taxon>
        <taxon>Spirochaetia</taxon>
        <taxon>Leptospirales</taxon>
        <taxon>Leptospiraceae</taxon>
        <taxon>Leptospira</taxon>
    </lineage>
</organism>
<evidence type="ECO:0000256" key="9">
    <source>
        <dbReference type="SAM" id="Phobius"/>
    </source>
</evidence>
<dbReference type="PANTHER" id="PTHR32089:SF112">
    <property type="entry name" value="LYSOZYME-LIKE PROTEIN-RELATED"/>
    <property type="match status" value="1"/>
</dbReference>
<dbReference type="EMBL" id="AP025028">
    <property type="protein sequence ID" value="BDA77885.1"/>
    <property type="molecule type" value="Genomic_DNA"/>
</dbReference>
<evidence type="ECO:0000259" key="11">
    <source>
        <dbReference type="PROSITE" id="PS50885"/>
    </source>
</evidence>
<dbReference type="InterPro" id="IPR033480">
    <property type="entry name" value="sCache_2"/>
</dbReference>
<dbReference type="Gene3D" id="6.10.340.10">
    <property type="match status" value="1"/>
</dbReference>
<keyword evidence="4 9" id="KW-1133">Transmembrane helix</keyword>
<dbReference type="Gene3D" id="1.10.287.950">
    <property type="entry name" value="Methyl-accepting chemotaxis protein"/>
    <property type="match status" value="1"/>
</dbReference>
<proteinExistence type="inferred from homology"/>
<dbReference type="Proteomes" id="UP000245263">
    <property type="component" value="Chromosome 1"/>
</dbReference>
<dbReference type="SUPFAM" id="SSF58104">
    <property type="entry name" value="Methyl-accepting chemotaxis protein (MCP) signaling domain"/>
    <property type="match status" value="1"/>
</dbReference>
<keyword evidence="2" id="KW-1003">Cell membrane</keyword>
<evidence type="ECO:0000256" key="8">
    <source>
        <dbReference type="PROSITE-ProRule" id="PRU00284"/>
    </source>
</evidence>
<protein>
    <recommendedName>
        <fullName evidence="14">Methyl-accepting chemotaxis protein</fullName>
    </recommendedName>
</protein>
<feature type="transmembrane region" description="Helical" evidence="9">
    <location>
        <begin position="21"/>
        <end position="45"/>
    </location>
</feature>
<evidence type="ECO:0000256" key="4">
    <source>
        <dbReference type="ARBA" id="ARBA00022989"/>
    </source>
</evidence>
<keyword evidence="3 9" id="KW-0812">Transmembrane</keyword>
<evidence type="ECO:0000259" key="10">
    <source>
        <dbReference type="PROSITE" id="PS50111"/>
    </source>
</evidence>
<feature type="domain" description="HAMP" evidence="11">
    <location>
        <begin position="236"/>
        <end position="288"/>
    </location>
</feature>
<dbReference type="SMART" id="SM00304">
    <property type="entry name" value="HAMP"/>
    <property type="match status" value="1"/>
</dbReference>
<accession>A0ABM7UGX4</accession>
<gene>
    <name evidence="12" type="ORF">LPTSP3_g08150</name>
</gene>
<dbReference type="Pfam" id="PF00672">
    <property type="entry name" value="HAMP"/>
    <property type="match status" value="1"/>
</dbReference>
<dbReference type="InterPro" id="IPR003660">
    <property type="entry name" value="HAMP_dom"/>
</dbReference>
<dbReference type="CDD" id="cd11386">
    <property type="entry name" value="MCP_signal"/>
    <property type="match status" value="1"/>
</dbReference>
<comment type="subcellular location">
    <subcellularLocation>
        <location evidence="1">Cell membrane</location>
        <topology evidence="1">Multi-pass membrane protein</topology>
    </subcellularLocation>
</comment>
<dbReference type="Pfam" id="PF17200">
    <property type="entry name" value="sCache_2"/>
    <property type="match status" value="1"/>
</dbReference>